<dbReference type="PROSITE" id="PS00141">
    <property type="entry name" value="ASP_PROTEASE"/>
    <property type="match status" value="1"/>
</dbReference>
<evidence type="ECO:0000256" key="2">
    <source>
        <dbReference type="ARBA" id="ARBA00022801"/>
    </source>
</evidence>
<dbReference type="InterPro" id="IPR001969">
    <property type="entry name" value="Aspartic_peptidase_AS"/>
</dbReference>
<dbReference type="AlphaFoldDB" id="A0AAX4JHP5"/>
<keyword evidence="1" id="KW-0645">Protease</keyword>
<dbReference type="CDD" id="cd00303">
    <property type="entry name" value="retropepsin_like"/>
    <property type="match status" value="1"/>
</dbReference>
<dbReference type="GO" id="GO:0003964">
    <property type="term" value="F:RNA-directed DNA polymerase activity"/>
    <property type="evidence" value="ECO:0007669"/>
    <property type="project" value="UniProtKB-KW"/>
</dbReference>
<protein>
    <submittedName>
        <fullName evidence="4">Reverse transcriptase</fullName>
    </submittedName>
</protein>
<accession>A0AAX4JHP5</accession>
<dbReference type="Pfam" id="PF13975">
    <property type="entry name" value="gag-asp_proteas"/>
    <property type="match status" value="1"/>
</dbReference>
<dbReference type="InterPro" id="IPR001995">
    <property type="entry name" value="Peptidase_A2_cat"/>
</dbReference>
<keyword evidence="4" id="KW-0808">Transferase</keyword>
<keyword evidence="5" id="KW-1185">Reference proteome</keyword>
<keyword evidence="2" id="KW-0378">Hydrolase</keyword>
<sequence length="427" mass="49215">MSNKRLIDNSSSLSKPAKYCLETNSTTSGDNGEISEKDSLGLVMEGLKNLALTDKLSEFNGYENEDPKAFLDQFLAFETKWAANYLHHKITSMLKGKASLWFKAHEKKLETYKKFIEGFKKRFVKEVKVTENAEFFWRCIQEGPKTSDVISYYYSLRIYGEENELLYTRAKERIVELVEDEHFRFHLNTCENWDELEAYLEENEKPMNKKLRYFGRKQSITTFPRKEFAKRDQPVNKVVAESTGRSISDGMRKVLSISAKVKNQEDNRPRIELVYGDNIVNALLDTGATVTVIKKAVAVQLDAPIQKEAGEIKGLKGGRQIVGRCYLNIKKKGEKQPKGFNFLVVEDMEESMLLGIEEIRRLNLFSYLAQKKQKDKITNKNIVMEAKFENEVIESCTDIQELLEDIDCDEDNTKQEFKDLISEFGGV</sequence>
<evidence type="ECO:0000313" key="5">
    <source>
        <dbReference type="Proteomes" id="UP001334084"/>
    </source>
</evidence>
<dbReference type="InterPro" id="IPR021109">
    <property type="entry name" value="Peptidase_aspartic_dom_sf"/>
</dbReference>
<organism evidence="4 5">
    <name type="scientific">Vairimorpha necatrix</name>
    <dbReference type="NCBI Taxonomy" id="6039"/>
    <lineage>
        <taxon>Eukaryota</taxon>
        <taxon>Fungi</taxon>
        <taxon>Fungi incertae sedis</taxon>
        <taxon>Microsporidia</taxon>
        <taxon>Nosematidae</taxon>
        <taxon>Vairimorpha</taxon>
    </lineage>
</organism>
<dbReference type="Proteomes" id="UP001334084">
    <property type="component" value="Chromosome 12"/>
</dbReference>
<dbReference type="GeneID" id="90543024"/>
<dbReference type="PROSITE" id="PS50175">
    <property type="entry name" value="ASP_PROT_RETROV"/>
    <property type="match status" value="1"/>
</dbReference>
<evidence type="ECO:0000256" key="1">
    <source>
        <dbReference type="ARBA" id="ARBA00022750"/>
    </source>
</evidence>
<evidence type="ECO:0000259" key="3">
    <source>
        <dbReference type="PROSITE" id="PS50175"/>
    </source>
</evidence>
<keyword evidence="4" id="KW-0695">RNA-directed DNA polymerase</keyword>
<dbReference type="Gene3D" id="2.40.70.10">
    <property type="entry name" value="Acid Proteases"/>
    <property type="match status" value="1"/>
</dbReference>
<keyword evidence="1" id="KW-0064">Aspartyl protease</keyword>
<keyword evidence="4" id="KW-0548">Nucleotidyltransferase</keyword>
<dbReference type="SUPFAM" id="SSF50630">
    <property type="entry name" value="Acid proteases"/>
    <property type="match status" value="1"/>
</dbReference>
<dbReference type="KEGG" id="vnx:VNE69_12162"/>
<gene>
    <name evidence="4" type="ORF">VNE69_12162</name>
</gene>
<dbReference type="EMBL" id="CP142737">
    <property type="protein sequence ID" value="WUR05177.1"/>
    <property type="molecule type" value="Genomic_DNA"/>
</dbReference>
<proteinExistence type="predicted"/>
<reference evidence="4" key="1">
    <citation type="journal article" date="2024" name="BMC Genomics">
        <title>Functional annotation of a divergent genome using sequence and structure-based similarity.</title>
        <authorList>
            <person name="Svedberg D."/>
            <person name="Winiger R.R."/>
            <person name="Berg A."/>
            <person name="Sharma H."/>
            <person name="Tellgren-Roth C."/>
            <person name="Debrunner-Vossbrinck B.A."/>
            <person name="Vossbrinck C.R."/>
            <person name="Barandun J."/>
        </authorList>
    </citation>
    <scope>NUCLEOTIDE SEQUENCE</scope>
    <source>
        <strain evidence="4">Illinois isolate</strain>
    </source>
</reference>
<feature type="domain" description="Peptidase A2" evidence="3">
    <location>
        <begin position="280"/>
        <end position="317"/>
    </location>
</feature>
<dbReference type="GO" id="GO:0004190">
    <property type="term" value="F:aspartic-type endopeptidase activity"/>
    <property type="evidence" value="ECO:0007669"/>
    <property type="project" value="UniProtKB-KW"/>
</dbReference>
<dbReference type="GO" id="GO:0006508">
    <property type="term" value="P:proteolysis"/>
    <property type="evidence" value="ECO:0007669"/>
    <property type="project" value="InterPro"/>
</dbReference>
<dbReference type="RefSeq" id="XP_065331322.1">
    <property type="nucleotide sequence ID" value="XM_065475250.1"/>
</dbReference>
<evidence type="ECO:0000313" key="4">
    <source>
        <dbReference type="EMBL" id="WUR05177.1"/>
    </source>
</evidence>
<name>A0AAX4JHP5_9MICR</name>